<sequence length="175" mass="19722">MSTVFISGSRNLSRLTSPVSARLQNLIMLQFNIVVGDANGADKAVQHYLYSQHYTSVKVFCAGHVCRNNIGNWEVEHVIVDPKLSGRAFYTQKDKAMADIADYGFVIWDGKSQGAFNNIVTLLTQQKKVLLYFAPKQLFHTLRTVSEIQTIIEQEKQKEEIISIQTPLSLFQPTA</sequence>
<organism evidence="1 2">
    <name type="scientific">Beggiatoa alba B18LD</name>
    <dbReference type="NCBI Taxonomy" id="395493"/>
    <lineage>
        <taxon>Bacteria</taxon>
        <taxon>Pseudomonadati</taxon>
        <taxon>Pseudomonadota</taxon>
        <taxon>Gammaproteobacteria</taxon>
        <taxon>Thiotrichales</taxon>
        <taxon>Thiotrichaceae</taxon>
        <taxon>Beggiatoa</taxon>
    </lineage>
</organism>
<dbReference type="AlphaFoldDB" id="I3CC41"/>
<dbReference type="OrthoDB" id="9788479at2"/>
<dbReference type="STRING" id="395493.BegalDRAFT_0262"/>
<proteinExistence type="predicted"/>
<dbReference type="Proteomes" id="UP000005744">
    <property type="component" value="Unassembled WGS sequence"/>
</dbReference>
<accession>I3CC41</accession>
<name>I3CC41_9GAMM</name>
<dbReference type="RefSeq" id="WP_002682882.1">
    <property type="nucleotide sequence ID" value="NZ_JH600070.1"/>
</dbReference>
<evidence type="ECO:0000313" key="2">
    <source>
        <dbReference type="Proteomes" id="UP000005744"/>
    </source>
</evidence>
<evidence type="ECO:0000313" key="1">
    <source>
        <dbReference type="EMBL" id="EIJ41184.1"/>
    </source>
</evidence>
<dbReference type="eggNOG" id="COG5606">
    <property type="taxonomic scope" value="Bacteria"/>
</dbReference>
<gene>
    <name evidence="1" type="ORF">BegalDRAFT_0262</name>
</gene>
<dbReference type="HOGENOM" id="CLU_096820_0_0_6"/>
<keyword evidence="2" id="KW-1185">Reference proteome</keyword>
<dbReference type="EMBL" id="JH600070">
    <property type="protein sequence ID" value="EIJ41184.1"/>
    <property type="molecule type" value="Genomic_DNA"/>
</dbReference>
<reference evidence="1 2" key="1">
    <citation type="submission" date="2011-11" db="EMBL/GenBank/DDBJ databases">
        <title>Improved High-Quality Draft sequence of Beggiatoa alba B18lD.</title>
        <authorList>
            <consortium name="US DOE Joint Genome Institute"/>
            <person name="Lucas S."/>
            <person name="Han J."/>
            <person name="Lapidus A."/>
            <person name="Cheng J.-F."/>
            <person name="Goodwin L."/>
            <person name="Pitluck S."/>
            <person name="Peters L."/>
            <person name="Mikhailova N."/>
            <person name="Held B."/>
            <person name="Detter J.C."/>
            <person name="Han C."/>
            <person name="Tapia R."/>
            <person name="Land M."/>
            <person name="Hauser L."/>
            <person name="Kyrpides N."/>
            <person name="Ivanova N."/>
            <person name="Pagani I."/>
            <person name="Samuel K."/>
            <person name="Teske A."/>
            <person name="Mueller J."/>
            <person name="Woyke T."/>
        </authorList>
    </citation>
    <scope>NUCLEOTIDE SEQUENCE [LARGE SCALE GENOMIC DNA]</scope>
    <source>
        <strain evidence="1 2">B18LD</strain>
    </source>
</reference>
<protein>
    <submittedName>
        <fullName evidence="1">Uncharacterized protein</fullName>
    </submittedName>
</protein>